<comment type="caution">
    <text evidence="2">The sequence shown here is derived from an EMBL/GenBank/DDBJ whole genome shotgun (WGS) entry which is preliminary data.</text>
</comment>
<evidence type="ECO:0000313" key="2">
    <source>
        <dbReference type="EMBL" id="KIP98096.1"/>
    </source>
</evidence>
<dbReference type="Proteomes" id="UP000035017">
    <property type="component" value="Unassembled WGS sequence"/>
</dbReference>
<proteinExistence type="predicted"/>
<feature type="chain" id="PRO_5002224823" evidence="1">
    <location>
        <begin position="20"/>
        <end position="149"/>
    </location>
</feature>
<name>A0A0D0IY30_AGRTU</name>
<dbReference type="OrthoDB" id="7564551at2"/>
<protein>
    <submittedName>
        <fullName evidence="2">Uncharacterized protein</fullName>
    </submittedName>
</protein>
<reference evidence="2 3" key="1">
    <citation type="submission" date="2014-12" db="EMBL/GenBank/DDBJ databases">
        <title>16Stimator: statistical estimation of ribosomal gene copy numbers from draft genome assemblies.</title>
        <authorList>
            <person name="Perisin M.A."/>
            <person name="Vetter M."/>
            <person name="Gilbert J.A."/>
            <person name="Bergelson J."/>
        </authorList>
    </citation>
    <scope>NUCLEOTIDE SEQUENCE [LARGE SCALE GENOMIC DNA]</scope>
    <source>
        <strain evidence="2 3">MEJ076</strain>
    </source>
</reference>
<evidence type="ECO:0000256" key="1">
    <source>
        <dbReference type="SAM" id="SignalP"/>
    </source>
</evidence>
<evidence type="ECO:0000313" key="3">
    <source>
        <dbReference type="Proteomes" id="UP000035017"/>
    </source>
</evidence>
<accession>A0A0D0IY30</accession>
<gene>
    <name evidence="2" type="ORF">RU07_22955</name>
</gene>
<keyword evidence="1" id="KW-0732">Signal</keyword>
<feature type="signal peptide" evidence="1">
    <location>
        <begin position="1"/>
        <end position="19"/>
    </location>
</feature>
<organism evidence="2 3">
    <name type="scientific">Agrobacterium tumefaciens</name>
    <dbReference type="NCBI Taxonomy" id="358"/>
    <lineage>
        <taxon>Bacteria</taxon>
        <taxon>Pseudomonadati</taxon>
        <taxon>Pseudomonadota</taxon>
        <taxon>Alphaproteobacteria</taxon>
        <taxon>Hyphomicrobiales</taxon>
        <taxon>Rhizobiaceae</taxon>
        <taxon>Rhizobium/Agrobacterium group</taxon>
        <taxon>Agrobacterium</taxon>
        <taxon>Agrobacterium tumefaciens complex</taxon>
    </lineage>
</organism>
<dbReference type="AlphaFoldDB" id="A0A0D0IY30"/>
<sequence>MLKTTVLIVTAFLATAAFAAEQTFTVSGGQVSVPVGLTVQVKSVIVGDDATRVRLRASFDSHKTTFINMNDRENAYLAWADGDQNRLHMRQIDSNKWMRISNGKTMEGDLVFPGTIPDDIKNVVLVFNPGNSGEDTNAPGVTVPLELKK</sequence>
<dbReference type="EMBL" id="JXQV01000045">
    <property type="protein sequence ID" value="KIP98096.1"/>
    <property type="molecule type" value="Genomic_DNA"/>
</dbReference>